<keyword evidence="6" id="KW-1185">Reference proteome</keyword>
<dbReference type="Proteomes" id="UP001221686">
    <property type="component" value="Unassembled WGS sequence"/>
</dbReference>
<evidence type="ECO:0000256" key="1">
    <source>
        <dbReference type="ARBA" id="ARBA00022722"/>
    </source>
</evidence>
<evidence type="ECO:0000259" key="4">
    <source>
        <dbReference type="SMART" id="SM00479"/>
    </source>
</evidence>
<name>A0ABT5DT62_9BACT</name>
<dbReference type="InterPro" id="IPR051274">
    <property type="entry name" value="3-5_Exoribonuclease"/>
</dbReference>
<feature type="domain" description="Exonuclease" evidence="4">
    <location>
        <begin position="7"/>
        <end position="182"/>
    </location>
</feature>
<reference evidence="5 6" key="1">
    <citation type="submission" date="2022-11" db="EMBL/GenBank/DDBJ databases">
        <title>Minimal conservation of predation-associated metabolite biosynthetic gene clusters underscores biosynthetic potential of Myxococcota including descriptions for ten novel species: Archangium lansinium sp. nov., Myxococcus landrumus sp. nov., Nannocystis bai.</title>
        <authorList>
            <person name="Ahearne A."/>
            <person name="Stevens C."/>
            <person name="Dowd S."/>
        </authorList>
    </citation>
    <scope>NUCLEOTIDE SEQUENCE [LARGE SCALE GENOMIC DNA]</scope>
    <source>
        <strain evidence="5 6">BB15-2</strain>
    </source>
</reference>
<dbReference type="Gene3D" id="3.30.420.10">
    <property type="entry name" value="Ribonuclease H-like superfamily/Ribonuclease H"/>
    <property type="match status" value="1"/>
</dbReference>
<keyword evidence="1" id="KW-0540">Nuclease</keyword>
<dbReference type="PANTHER" id="PTHR23044">
    <property type="entry name" value="3'-5' EXONUCLEASE ERI1-RELATED"/>
    <property type="match status" value="1"/>
</dbReference>
<dbReference type="GO" id="GO:0004527">
    <property type="term" value="F:exonuclease activity"/>
    <property type="evidence" value="ECO:0007669"/>
    <property type="project" value="UniProtKB-KW"/>
</dbReference>
<dbReference type="RefSeq" id="WP_272085212.1">
    <property type="nucleotide sequence ID" value="NZ_JAQNDL010000001.1"/>
</dbReference>
<gene>
    <name evidence="5" type="ORF">POL25_07450</name>
</gene>
<evidence type="ECO:0000256" key="2">
    <source>
        <dbReference type="ARBA" id="ARBA00022801"/>
    </source>
</evidence>
<accession>A0ABT5DT62</accession>
<sequence length="191" mass="20512">MSETIHRYLVVDLEATCDDQGAVPREESEIIEIGAVLVDAATLAPIAEFQTFVRPRVHPRLSPFCVELTTITQADVAGAPPFRAVAPKLAAFGQGALFCSWGGYDRNQLARDARRAGVRAPLGPGHLNLKEAFARAAGEAQSGTYGALRRVGLEPTGTHHRGIDDARNIARLLPYALGRAAIPARGARRPR</sequence>
<dbReference type="SMART" id="SM00479">
    <property type="entry name" value="EXOIII"/>
    <property type="match status" value="1"/>
</dbReference>
<evidence type="ECO:0000313" key="6">
    <source>
        <dbReference type="Proteomes" id="UP001221686"/>
    </source>
</evidence>
<dbReference type="InterPro" id="IPR036397">
    <property type="entry name" value="RNaseH_sf"/>
</dbReference>
<dbReference type="CDD" id="cd06133">
    <property type="entry name" value="ERI-1_3'hExo_like"/>
    <property type="match status" value="1"/>
</dbReference>
<dbReference type="SUPFAM" id="SSF53098">
    <property type="entry name" value="Ribonuclease H-like"/>
    <property type="match status" value="1"/>
</dbReference>
<keyword evidence="3 5" id="KW-0269">Exonuclease</keyword>
<evidence type="ECO:0000313" key="5">
    <source>
        <dbReference type="EMBL" id="MDC0716721.1"/>
    </source>
</evidence>
<dbReference type="InterPro" id="IPR013520">
    <property type="entry name" value="Ribonucl_H"/>
</dbReference>
<dbReference type="Pfam" id="PF00929">
    <property type="entry name" value="RNase_T"/>
    <property type="match status" value="1"/>
</dbReference>
<evidence type="ECO:0000256" key="3">
    <source>
        <dbReference type="ARBA" id="ARBA00022839"/>
    </source>
</evidence>
<dbReference type="PANTHER" id="PTHR23044:SF61">
    <property type="entry name" value="3'-5' EXORIBONUCLEASE 1-RELATED"/>
    <property type="match status" value="1"/>
</dbReference>
<comment type="caution">
    <text evidence="5">The sequence shown here is derived from an EMBL/GenBank/DDBJ whole genome shotgun (WGS) entry which is preliminary data.</text>
</comment>
<keyword evidence="2" id="KW-0378">Hydrolase</keyword>
<dbReference type="EMBL" id="JAQNDL010000001">
    <property type="protein sequence ID" value="MDC0716721.1"/>
    <property type="molecule type" value="Genomic_DNA"/>
</dbReference>
<dbReference type="InterPro" id="IPR047201">
    <property type="entry name" value="ERI-1_3'hExo-like"/>
</dbReference>
<protein>
    <submittedName>
        <fullName evidence="5">Exonuclease domain-containing protein</fullName>
    </submittedName>
</protein>
<proteinExistence type="predicted"/>
<organism evidence="5 6">
    <name type="scientific">Nannocystis bainbridge</name>
    <dbReference type="NCBI Taxonomy" id="2995303"/>
    <lineage>
        <taxon>Bacteria</taxon>
        <taxon>Pseudomonadati</taxon>
        <taxon>Myxococcota</taxon>
        <taxon>Polyangia</taxon>
        <taxon>Nannocystales</taxon>
        <taxon>Nannocystaceae</taxon>
        <taxon>Nannocystis</taxon>
    </lineage>
</organism>
<dbReference type="InterPro" id="IPR012337">
    <property type="entry name" value="RNaseH-like_sf"/>
</dbReference>